<dbReference type="EMBL" id="CYKH01000275">
    <property type="protein sequence ID" value="CUF25030.1"/>
    <property type="molecule type" value="Genomic_DNA"/>
</dbReference>
<dbReference type="InterPro" id="IPR029063">
    <property type="entry name" value="SAM-dependent_MTases_sf"/>
</dbReference>
<dbReference type="Gene3D" id="3.40.50.150">
    <property type="entry name" value="Vaccinia Virus protein VP39"/>
    <property type="match status" value="1"/>
</dbReference>
<dbReference type="Pfam" id="PF13847">
    <property type="entry name" value="Methyltransf_31"/>
    <property type="match status" value="1"/>
</dbReference>
<sequence length="239" mass="26270">MNAKSFESEEYWTERYNDPQQRRGQLFDWYIISFAKLADIIGPVLLQQFAVDDHDENNATNAILRSSPVALIDVGCGNSPFLTDAAAYVKAHCRSPLINEKVFIGTDFSEVAVLEQSQLLSRNTEVENMQVRFTHADARMTIGAEESSVAVVMDKATLDAVDCSGNEENASAVVSTCVKSLVPGGYFFSLTCRPAARRTETILRGITTSGVQCEHISTVSLNNDPVSPSHLLIFKRSAE</sequence>
<reference evidence="6" key="1">
    <citation type="submission" date="2015-09" db="EMBL/GenBank/DDBJ databases">
        <authorList>
            <consortium name="Pathogen Informatics"/>
        </authorList>
    </citation>
    <scope>NUCLEOTIDE SEQUENCE [LARGE SCALE GENOMIC DNA]</scope>
    <source>
        <strain evidence="6">Lake Konstanz</strain>
    </source>
</reference>
<dbReference type="InterPro" id="IPR025714">
    <property type="entry name" value="Methyltranfer_dom"/>
</dbReference>
<keyword evidence="2 5" id="KW-0489">Methyltransferase</keyword>
<dbReference type="GO" id="GO:0008168">
    <property type="term" value="F:methyltransferase activity"/>
    <property type="evidence" value="ECO:0007669"/>
    <property type="project" value="UniProtKB-KW"/>
</dbReference>
<evidence type="ECO:0000256" key="2">
    <source>
        <dbReference type="ARBA" id="ARBA00022603"/>
    </source>
</evidence>
<organism evidence="5 6">
    <name type="scientific">Bodo saltans</name>
    <name type="common">Flagellated protozoan</name>
    <dbReference type="NCBI Taxonomy" id="75058"/>
    <lineage>
        <taxon>Eukaryota</taxon>
        <taxon>Discoba</taxon>
        <taxon>Euglenozoa</taxon>
        <taxon>Kinetoplastea</taxon>
        <taxon>Metakinetoplastina</taxon>
        <taxon>Eubodonida</taxon>
        <taxon>Bodonidae</taxon>
        <taxon>Bodo</taxon>
    </lineage>
</organism>
<dbReference type="GO" id="GO:0032259">
    <property type="term" value="P:methylation"/>
    <property type="evidence" value="ECO:0007669"/>
    <property type="project" value="UniProtKB-KW"/>
</dbReference>
<dbReference type="OrthoDB" id="411785at2759"/>
<evidence type="ECO:0000259" key="4">
    <source>
        <dbReference type="Pfam" id="PF13847"/>
    </source>
</evidence>
<gene>
    <name evidence="5" type="ORF">BSAL_60650</name>
</gene>
<accession>A0A0S4ILH0</accession>
<dbReference type="InterPro" id="IPR051419">
    <property type="entry name" value="Lys/N-term_MeTrsfase_sf"/>
</dbReference>
<keyword evidence="6" id="KW-1185">Reference proteome</keyword>
<keyword evidence="3 5" id="KW-0808">Transferase</keyword>
<dbReference type="Proteomes" id="UP000051952">
    <property type="component" value="Unassembled WGS sequence"/>
</dbReference>
<dbReference type="VEuPathDB" id="TriTrypDB:BSAL_60650"/>
<evidence type="ECO:0000256" key="1">
    <source>
        <dbReference type="ARBA" id="ARBA00008361"/>
    </source>
</evidence>
<proteinExistence type="inferred from homology"/>
<comment type="similarity">
    <text evidence="1">Belongs to the methyltransferase superfamily.</text>
</comment>
<name>A0A0S4ILH0_BODSA</name>
<dbReference type="PANTHER" id="PTHR12176">
    <property type="entry name" value="SAM-DEPENDENT METHYLTRANSFERASE SUPERFAMILY PROTEIN"/>
    <property type="match status" value="1"/>
</dbReference>
<protein>
    <submittedName>
        <fullName evidence="5">Methyltransferase, putative</fullName>
    </submittedName>
</protein>
<evidence type="ECO:0000313" key="6">
    <source>
        <dbReference type="Proteomes" id="UP000051952"/>
    </source>
</evidence>
<dbReference type="SUPFAM" id="SSF53335">
    <property type="entry name" value="S-adenosyl-L-methionine-dependent methyltransferases"/>
    <property type="match status" value="1"/>
</dbReference>
<evidence type="ECO:0000313" key="5">
    <source>
        <dbReference type="EMBL" id="CUF25030.1"/>
    </source>
</evidence>
<evidence type="ECO:0000256" key="3">
    <source>
        <dbReference type="ARBA" id="ARBA00022679"/>
    </source>
</evidence>
<feature type="domain" description="Methyltransferase" evidence="4">
    <location>
        <begin position="69"/>
        <end position="193"/>
    </location>
</feature>
<dbReference type="CDD" id="cd02440">
    <property type="entry name" value="AdoMet_MTases"/>
    <property type="match status" value="1"/>
</dbReference>
<dbReference type="AlphaFoldDB" id="A0A0S4ILH0"/>